<organism evidence="1 3">
    <name type="scientific">Macrostomum lignano</name>
    <dbReference type="NCBI Taxonomy" id="282301"/>
    <lineage>
        <taxon>Eukaryota</taxon>
        <taxon>Metazoa</taxon>
        <taxon>Spiralia</taxon>
        <taxon>Lophotrochozoa</taxon>
        <taxon>Platyhelminthes</taxon>
        <taxon>Rhabditophora</taxon>
        <taxon>Macrostomorpha</taxon>
        <taxon>Macrostomida</taxon>
        <taxon>Macrostomidae</taxon>
        <taxon>Macrostomum</taxon>
    </lineage>
</organism>
<protein>
    <submittedName>
        <fullName evidence="2 3">Secreted protein</fullName>
    </submittedName>
</protein>
<keyword evidence="1" id="KW-1185">Reference proteome</keyword>
<dbReference type="AlphaFoldDB" id="A0A1I8IMN3"/>
<proteinExistence type="predicted"/>
<accession>A0A1I8IMN3</accession>
<dbReference type="WBParaSite" id="maker-uti_cns_0002740-snap-gene-0.20-mRNA-1">
    <property type="protein sequence ID" value="maker-uti_cns_0002740-snap-gene-0.20-mRNA-1"/>
    <property type="gene ID" value="maker-uti_cns_0002740-snap-gene-0.20"/>
</dbReference>
<evidence type="ECO:0000313" key="2">
    <source>
        <dbReference type="WBParaSite" id="maker-uti_cns_0002740-snap-gene-0.20-mRNA-1"/>
    </source>
</evidence>
<evidence type="ECO:0000313" key="1">
    <source>
        <dbReference type="Proteomes" id="UP000095280"/>
    </source>
</evidence>
<dbReference type="WBParaSite" id="maker-uti_cns_0048866-snap-gene-0.5-mRNA-1">
    <property type="protein sequence ID" value="maker-uti_cns_0048866-snap-gene-0.5-mRNA-1"/>
    <property type="gene ID" value="maker-uti_cns_0048866-snap-gene-0.5"/>
</dbReference>
<evidence type="ECO:0000313" key="3">
    <source>
        <dbReference type="WBParaSite" id="maker-uti_cns_0014141-snap-gene-0.5-mRNA-1"/>
    </source>
</evidence>
<reference evidence="2 3" key="1">
    <citation type="submission" date="2016-11" db="UniProtKB">
        <authorList>
            <consortium name="WormBaseParasite"/>
        </authorList>
    </citation>
    <scope>IDENTIFICATION</scope>
</reference>
<sequence length="73" mass="8382">MQIIHLNTTRWQNSECALFFFVGTNFCKRGNVDLLQKVQLLIRPDTANHVSCHVVHNLQLVVHQVLVVAQKCN</sequence>
<dbReference type="Proteomes" id="UP000095280">
    <property type="component" value="Unplaced"/>
</dbReference>
<name>A0A1I8IMN3_9PLAT</name>
<dbReference type="WBParaSite" id="maker-uti_cns_0014141-snap-gene-0.5-mRNA-1">
    <property type="protein sequence ID" value="maker-uti_cns_0014141-snap-gene-0.5-mRNA-1"/>
    <property type="gene ID" value="maker-uti_cns_0014141-snap-gene-0.5"/>
</dbReference>
<dbReference type="WBParaSite" id="maker-uti_cns_0015950-snap-gene-0.7-mRNA-1">
    <property type="protein sequence ID" value="maker-uti_cns_0015950-snap-gene-0.7-mRNA-1"/>
    <property type="gene ID" value="maker-uti_cns_0015950-snap-gene-0.7"/>
</dbReference>